<proteinExistence type="predicted"/>
<dbReference type="EMBL" id="CVRI01000070">
    <property type="protein sequence ID" value="CRL07106.1"/>
    <property type="molecule type" value="Genomic_DNA"/>
</dbReference>
<name>A0A1J1J570_9DIPT</name>
<organism evidence="1 2">
    <name type="scientific">Clunio marinus</name>
    <dbReference type="NCBI Taxonomy" id="568069"/>
    <lineage>
        <taxon>Eukaryota</taxon>
        <taxon>Metazoa</taxon>
        <taxon>Ecdysozoa</taxon>
        <taxon>Arthropoda</taxon>
        <taxon>Hexapoda</taxon>
        <taxon>Insecta</taxon>
        <taxon>Pterygota</taxon>
        <taxon>Neoptera</taxon>
        <taxon>Endopterygota</taxon>
        <taxon>Diptera</taxon>
        <taxon>Nematocera</taxon>
        <taxon>Chironomoidea</taxon>
        <taxon>Chironomidae</taxon>
        <taxon>Clunio</taxon>
    </lineage>
</organism>
<evidence type="ECO:0000313" key="1">
    <source>
        <dbReference type="EMBL" id="CRL07106.1"/>
    </source>
</evidence>
<dbReference type="Proteomes" id="UP000183832">
    <property type="component" value="Unassembled WGS sequence"/>
</dbReference>
<keyword evidence="2" id="KW-1185">Reference proteome</keyword>
<accession>A0A1J1J570</accession>
<gene>
    <name evidence="1" type="ORF">CLUMA_CG020103</name>
</gene>
<protein>
    <submittedName>
        <fullName evidence="1">CLUMA_CG020103, isoform A</fullName>
    </submittedName>
</protein>
<dbReference type="AlphaFoldDB" id="A0A1J1J570"/>
<reference evidence="1 2" key="1">
    <citation type="submission" date="2015-04" db="EMBL/GenBank/DDBJ databases">
        <authorList>
            <person name="Syromyatnikov M.Y."/>
            <person name="Popov V.N."/>
        </authorList>
    </citation>
    <scope>NUCLEOTIDE SEQUENCE [LARGE SCALE GENOMIC DNA]</scope>
</reference>
<evidence type="ECO:0000313" key="2">
    <source>
        <dbReference type="Proteomes" id="UP000183832"/>
    </source>
</evidence>
<sequence>MFQDKNFSLGRIKHFKTNSKRCFQPDKYKIRRRKNITKLPATLTCKLMEDSEYTNPNQELLISKMKGIHKEIFNFTWREKKILGKHKMKSLCISSFNGN</sequence>